<sequence>MPRGVKATASVDEELEALNEPEPDTIPIQLEWSDGGANRKGMLVQIPRETMGGKFRFTTLYNNEIQVEWIEKRQ</sequence>
<evidence type="ECO:0000256" key="1">
    <source>
        <dbReference type="SAM" id="MobiDB-lite"/>
    </source>
</evidence>
<protein>
    <submittedName>
        <fullName evidence="2">Uncharacterized protein</fullName>
    </submittedName>
</protein>
<keyword evidence="3" id="KW-1185">Reference proteome</keyword>
<dbReference type="EMBL" id="KF669650">
    <property type="protein sequence ID" value="AGY47126.1"/>
    <property type="molecule type" value="Genomic_DNA"/>
</dbReference>
<accession>U5PTQ0</accession>
<feature type="region of interest" description="Disordered" evidence="1">
    <location>
        <begin position="1"/>
        <end position="33"/>
    </location>
</feature>
<reference evidence="2 3" key="1">
    <citation type="journal article" date="2013" name="Genome Announc.">
        <title>Complete Genome of Clavibacter michiganensis subsp. sepedonicusis Siphophage CN1A.</title>
        <authorList>
            <person name="Kongari R.R."/>
            <person name="Yao G.W."/>
            <person name="Chamakura K.R."/>
            <person name="Kuty Everett G.F."/>
        </authorList>
    </citation>
    <scope>NUCLEOTIDE SEQUENCE [LARGE SCALE GENOMIC DNA]</scope>
</reference>
<feature type="compositionally biased region" description="Acidic residues" evidence="1">
    <location>
        <begin position="11"/>
        <end position="23"/>
    </location>
</feature>
<evidence type="ECO:0000313" key="3">
    <source>
        <dbReference type="Proteomes" id="UP000017651"/>
    </source>
</evidence>
<name>U5PTQ0_9CAUD</name>
<dbReference type="RefSeq" id="YP_009004229.1">
    <property type="nucleotide sequence ID" value="NC_023549.1"/>
</dbReference>
<dbReference type="GeneID" id="18506537"/>
<evidence type="ECO:0000313" key="2">
    <source>
        <dbReference type="EMBL" id="AGY47126.1"/>
    </source>
</evidence>
<dbReference type="KEGG" id="vg:18506537"/>
<dbReference type="Proteomes" id="UP000017651">
    <property type="component" value="Segment"/>
</dbReference>
<organism evidence="2 3">
    <name type="scientific">Clavibacter phage CN1A</name>
    <dbReference type="NCBI Taxonomy" id="1406793"/>
    <lineage>
        <taxon>Viruses</taxon>
        <taxon>Duplodnaviria</taxon>
        <taxon>Heunggongvirae</taxon>
        <taxon>Uroviricota</taxon>
        <taxon>Caudoviricetes</taxon>
        <taxon>Cinunavirus</taxon>
        <taxon>Cinunavirus CN1A</taxon>
    </lineage>
</organism>
<proteinExistence type="predicted"/>
<gene>
    <name evidence="2" type="ORF">CN1A_17</name>
</gene>